<evidence type="ECO:0000256" key="9">
    <source>
        <dbReference type="ARBA" id="ARBA00035120"/>
    </source>
</evidence>
<dbReference type="HAMAP" id="MF_00454">
    <property type="entry name" value="FluC"/>
    <property type="match status" value="1"/>
</dbReference>
<evidence type="ECO:0000256" key="8">
    <source>
        <dbReference type="ARBA" id="ARBA00023303"/>
    </source>
</evidence>
<organism evidence="12 13">
    <name type="scientific">Longimicrobium terrae</name>
    <dbReference type="NCBI Taxonomy" id="1639882"/>
    <lineage>
        <taxon>Bacteria</taxon>
        <taxon>Pseudomonadati</taxon>
        <taxon>Gemmatimonadota</taxon>
        <taxon>Longimicrobiia</taxon>
        <taxon>Longimicrobiales</taxon>
        <taxon>Longimicrobiaceae</taxon>
        <taxon>Longimicrobium</taxon>
    </lineage>
</organism>
<evidence type="ECO:0000256" key="6">
    <source>
        <dbReference type="ARBA" id="ARBA00023065"/>
    </source>
</evidence>
<keyword evidence="11" id="KW-0915">Sodium</keyword>
<comment type="similarity">
    <text evidence="9 11">Belongs to the fluoride channel Fluc/FEX (TC 1.A.43) family.</text>
</comment>
<dbReference type="GO" id="GO:0062054">
    <property type="term" value="F:fluoride channel activity"/>
    <property type="evidence" value="ECO:0007669"/>
    <property type="project" value="UniProtKB-UniRule"/>
</dbReference>
<feature type="binding site" evidence="11">
    <location>
        <position position="70"/>
    </location>
    <ligand>
        <name>Na(+)</name>
        <dbReference type="ChEBI" id="CHEBI:29101"/>
        <note>structural</note>
    </ligand>
</feature>
<reference evidence="12 13" key="1">
    <citation type="submission" date="2020-08" db="EMBL/GenBank/DDBJ databases">
        <title>Genomic Encyclopedia of Type Strains, Phase IV (KMG-IV): sequencing the most valuable type-strain genomes for metagenomic binning, comparative biology and taxonomic classification.</title>
        <authorList>
            <person name="Goeker M."/>
        </authorList>
    </citation>
    <scope>NUCLEOTIDE SEQUENCE [LARGE SCALE GENOMIC DNA]</scope>
    <source>
        <strain evidence="12 13">DSM 29007</strain>
    </source>
</reference>
<comment type="catalytic activity">
    <reaction evidence="10">
        <text>fluoride(in) = fluoride(out)</text>
        <dbReference type="Rhea" id="RHEA:76159"/>
        <dbReference type="ChEBI" id="CHEBI:17051"/>
    </reaction>
    <physiologicalReaction direction="left-to-right" evidence="10">
        <dbReference type="Rhea" id="RHEA:76160"/>
    </physiologicalReaction>
</comment>
<keyword evidence="2 11" id="KW-1003">Cell membrane</keyword>
<gene>
    <name evidence="11" type="primary">fluC</name>
    <name evidence="11" type="synonym">crcB</name>
    <name evidence="12" type="ORF">HNQ61_003221</name>
</gene>
<protein>
    <recommendedName>
        <fullName evidence="11">Fluoride-specific ion channel FluC</fullName>
    </recommendedName>
</protein>
<dbReference type="RefSeq" id="WP_170034915.1">
    <property type="nucleotide sequence ID" value="NZ_JABDTL010000001.1"/>
</dbReference>
<dbReference type="AlphaFoldDB" id="A0A841H0Q7"/>
<evidence type="ECO:0000256" key="4">
    <source>
        <dbReference type="ARBA" id="ARBA00022692"/>
    </source>
</evidence>
<dbReference type="NCBIfam" id="TIGR00494">
    <property type="entry name" value="crcB"/>
    <property type="match status" value="1"/>
</dbReference>
<feature type="transmembrane region" description="Helical" evidence="11">
    <location>
        <begin position="95"/>
        <end position="116"/>
    </location>
</feature>
<dbReference type="EMBL" id="JACHIA010000009">
    <property type="protein sequence ID" value="MBB6071593.1"/>
    <property type="molecule type" value="Genomic_DNA"/>
</dbReference>
<evidence type="ECO:0000313" key="13">
    <source>
        <dbReference type="Proteomes" id="UP000582837"/>
    </source>
</evidence>
<sequence length="119" mass="12153">MNLLLVALGGAAGAVTRYGAGRWIGTAARGGFPWGTFAVNLAGSLLLGIIVARVPPDDPRRLLLAVGFCGGLTTFSTFGYETFALLQDRAYGTALAYAGASMAAGLACVALGMWIARPS</sequence>
<proteinExistence type="inferred from homology"/>
<dbReference type="GO" id="GO:0140114">
    <property type="term" value="P:cellular detoxification of fluoride"/>
    <property type="evidence" value="ECO:0007669"/>
    <property type="project" value="UniProtKB-UniRule"/>
</dbReference>
<comment type="function">
    <text evidence="11">Fluoride-specific ion channel. Important for reducing fluoride concentration in the cell, thus reducing its toxicity.</text>
</comment>
<evidence type="ECO:0000256" key="7">
    <source>
        <dbReference type="ARBA" id="ARBA00023136"/>
    </source>
</evidence>
<accession>A0A841H0Q7</accession>
<keyword evidence="11" id="KW-0813">Transport</keyword>
<dbReference type="GO" id="GO:0046872">
    <property type="term" value="F:metal ion binding"/>
    <property type="evidence" value="ECO:0007669"/>
    <property type="project" value="UniProtKB-KW"/>
</dbReference>
<name>A0A841H0Q7_9BACT</name>
<comment type="activity regulation">
    <text evidence="11">Na(+) is not transported, but it plays an essential structural role and its presence is essential for fluoride channel function.</text>
</comment>
<dbReference type="Proteomes" id="UP000582837">
    <property type="component" value="Unassembled WGS sequence"/>
</dbReference>
<feature type="transmembrane region" description="Helical" evidence="11">
    <location>
        <begin position="37"/>
        <end position="55"/>
    </location>
</feature>
<keyword evidence="7 11" id="KW-0472">Membrane</keyword>
<keyword evidence="3" id="KW-0997">Cell inner membrane</keyword>
<keyword evidence="4 11" id="KW-0812">Transmembrane</keyword>
<feature type="transmembrane region" description="Helical" evidence="11">
    <location>
        <begin position="62"/>
        <end position="83"/>
    </location>
</feature>
<keyword evidence="11" id="KW-0479">Metal-binding</keyword>
<evidence type="ECO:0000256" key="1">
    <source>
        <dbReference type="ARBA" id="ARBA00004651"/>
    </source>
</evidence>
<comment type="caution">
    <text evidence="12">The sequence shown here is derived from an EMBL/GenBank/DDBJ whole genome shotgun (WGS) entry which is preliminary data.</text>
</comment>
<keyword evidence="8 11" id="KW-0407">Ion channel</keyword>
<keyword evidence="6 11" id="KW-0406">Ion transport</keyword>
<dbReference type="Pfam" id="PF02537">
    <property type="entry name" value="CRCB"/>
    <property type="match status" value="1"/>
</dbReference>
<evidence type="ECO:0000256" key="5">
    <source>
        <dbReference type="ARBA" id="ARBA00022989"/>
    </source>
</evidence>
<keyword evidence="5 11" id="KW-1133">Transmembrane helix</keyword>
<keyword evidence="13" id="KW-1185">Reference proteome</keyword>
<evidence type="ECO:0000313" key="12">
    <source>
        <dbReference type="EMBL" id="MBB6071593.1"/>
    </source>
</evidence>
<evidence type="ECO:0000256" key="11">
    <source>
        <dbReference type="HAMAP-Rule" id="MF_00454"/>
    </source>
</evidence>
<evidence type="ECO:0000256" key="2">
    <source>
        <dbReference type="ARBA" id="ARBA00022475"/>
    </source>
</evidence>
<feature type="binding site" evidence="11">
    <location>
        <position position="73"/>
    </location>
    <ligand>
        <name>Na(+)</name>
        <dbReference type="ChEBI" id="CHEBI:29101"/>
        <note>structural</note>
    </ligand>
</feature>
<evidence type="ECO:0000256" key="3">
    <source>
        <dbReference type="ARBA" id="ARBA00022519"/>
    </source>
</evidence>
<evidence type="ECO:0000256" key="10">
    <source>
        <dbReference type="ARBA" id="ARBA00035585"/>
    </source>
</evidence>
<dbReference type="PANTHER" id="PTHR28259:SF1">
    <property type="entry name" value="FLUORIDE EXPORT PROTEIN 1-RELATED"/>
    <property type="match status" value="1"/>
</dbReference>
<dbReference type="GO" id="GO:0005886">
    <property type="term" value="C:plasma membrane"/>
    <property type="evidence" value="ECO:0007669"/>
    <property type="project" value="UniProtKB-SubCell"/>
</dbReference>
<comment type="subcellular location">
    <subcellularLocation>
        <location evidence="1 11">Cell membrane</location>
        <topology evidence="1 11">Multi-pass membrane protein</topology>
    </subcellularLocation>
</comment>
<dbReference type="InterPro" id="IPR003691">
    <property type="entry name" value="FluC"/>
</dbReference>
<dbReference type="PANTHER" id="PTHR28259">
    <property type="entry name" value="FLUORIDE EXPORT PROTEIN 1-RELATED"/>
    <property type="match status" value="1"/>
</dbReference>